<dbReference type="GO" id="GO:0009231">
    <property type="term" value="P:riboflavin biosynthetic process"/>
    <property type="evidence" value="ECO:0007669"/>
    <property type="project" value="UniProtKB-UniPathway"/>
</dbReference>
<dbReference type="InterPro" id="IPR036144">
    <property type="entry name" value="RibA-like_sf"/>
</dbReference>
<reference evidence="4 5" key="1">
    <citation type="submission" date="2016-10" db="EMBL/GenBank/DDBJ databases">
        <authorList>
            <person name="de Groot N.N."/>
        </authorList>
    </citation>
    <scope>NUCLEOTIDE SEQUENCE [LARGE SCALE GENOMIC DNA]</scope>
    <source>
        <strain evidence="4 5">BH539</strain>
    </source>
</reference>
<dbReference type="UniPathway" id="UPA00275"/>
<dbReference type="STRING" id="284577.SAMN05216571_102424"/>
<sequence>MGEYQVEKTRINTKFGEFDFYCFCWGAHEEDNILVLVNPGYESVPQVRVQSACYTAEIFKSLDCDCHAQLSESQKRISKDGGYLIYMLCDGRGAGLLNKIKGMELGNTHGLDTSEAYDYLGIEKDPREYGRVNQILEYFKVAEIQLLTNNPRKVEGVQSGGITVKREPLEIESTKHSAPYLQTKAKKMGHMLSEFDK</sequence>
<dbReference type="Gene3D" id="3.40.50.10990">
    <property type="entry name" value="GTP cyclohydrolase II"/>
    <property type="match status" value="1"/>
</dbReference>
<organism evidence="4 5">
    <name type="scientific">Onishia taeanensis</name>
    <dbReference type="NCBI Taxonomy" id="284577"/>
    <lineage>
        <taxon>Bacteria</taxon>
        <taxon>Pseudomonadati</taxon>
        <taxon>Pseudomonadota</taxon>
        <taxon>Gammaproteobacteria</taxon>
        <taxon>Oceanospirillales</taxon>
        <taxon>Halomonadaceae</taxon>
        <taxon>Onishia</taxon>
    </lineage>
</organism>
<dbReference type="NCBIfam" id="NF001591">
    <property type="entry name" value="PRK00393.1"/>
    <property type="match status" value="1"/>
</dbReference>
<dbReference type="GO" id="GO:0008686">
    <property type="term" value="F:3,4-dihydroxy-2-butanone-4-phosphate synthase activity"/>
    <property type="evidence" value="ECO:0007669"/>
    <property type="project" value="TreeGrafter"/>
</dbReference>
<evidence type="ECO:0000256" key="1">
    <source>
        <dbReference type="ARBA" id="ARBA00005104"/>
    </source>
</evidence>
<dbReference type="AlphaFoldDB" id="A0A1G7PP12"/>
<dbReference type="Pfam" id="PF00925">
    <property type="entry name" value="GTP_cyclohydro2"/>
    <property type="match status" value="1"/>
</dbReference>
<proteinExistence type="predicted"/>
<evidence type="ECO:0000313" key="4">
    <source>
        <dbReference type="EMBL" id="SDF87934.1"/>
    </source>
</evidence>
<comment type="pathway">
    <text evidence="1">Cofactor biosynthesis; riboflavin biosynthesis.</text>
</comment>
<protein>
    <submittedName>
        <fullName evidence="4">GTP cyclohydrolase II</fullName>
    </submittedName>
</protein>
<dbReference type="RefSeq" id="WP_175491608.1">
    <property type="nucleotide sequence ID" value="NZ_FNCI01000002.1"/>
</dbReference>
<dbReference type="EMBL" id="FNCI01000002">
    <property type="protein sequence ID" value="SDF87934.1"/>
    <property type="molecule type" value="Genomic_DNA"/>
</dbReference>
<dbReference type="InterPro" id="IPR032677">
    <property type="entry name" value="GTP_cyclohydro_II"/>
</dbReference>
<dbReference type="PANTHER" id="PTHR21327:SF38">
    <property type="entry name" value="3,4-DIHYDROXY-2-BUTANONE 4-PHOSPHATE SYNTHASE"/>
    <property type="match status" value="1"/>
</dbReference>
<name>A0A1G7PP12_9GAMM</name>
<evidence type="ECO:0000313" key="5">
    <source>
        <dbReference type="Proteomes" id="UP000198641"/>
    </source>
</evidence>
<evidence type="ECO:0000259" key="3">
    <source>
        <dbReference type="Pfam" id="PF00925"/>
    </source>
</evidence>
<dbReference type="Proteomes" id="UP000198641">
    <property type="component" value="Unassembled WGS sequence"/>
</dbReference>
<keyword evidence="2" id="KW-0686">Riboflavin biosynthesis</keyword>
<keyword evidence="5" id="KW-1185">Reference proteome</keyword>
<gene>
    <name evidence="4" type="ORF">SAMN05216571_102424</name>
</gene>
<accession>A0A1G7PP12</accession>
<keyword evidence="4" id="KW-0378">Hydrolase</keyword>
<dbReference type="GO" id="GO:0016787">
    <property type="term" value="F:hydrolase activity"/>
    <property type="evidence" value="ECO:0007669"/>
    <property type="project" value="UniProtKB-KW"/>
</dbReference>
<dbReference type="GO" id="GO:0005829">
    <property type="term" value="C:cytosol"/>
    <property type="evidence" value="ECO:0007669"/>
    <property type="project" value="TreeGrafter"/>
</dbReference>
<dbReference type="PANTHER" id="PTHR21327">
    <property type="entry name" value="GTP CYCLOHYDROLASE II-RELATED"/>
    <property type="match status" value="1"/>
</dbReference>
<dbReference type="SUPFAM" id="SSF142695">
    <property type="entry name" value="RibA-like"/>
    <property type="match status" value="1"/>
</dbReference>
<feature type="domain" description="GTP cyclohydrolase II" evidence="3">
    <location>
        <begin position="6"/>
        <end position="165"/>
    </location>
</feature>
<evidence type="ECO:0000256" key="2">
    <source>
        <dbReference type="ARBA" id="ARBA00022619"/>
    </source>
</evidence>